<dbReference type="Gene3D" id="3.60.15.10">
    <property type="entry name" value="Ribonuclease Z/Hydroxyacylglutathione hydrolase-like"/>
    <property type="match status" value="1"/>
</dbReference>
<protein>
    <submittedName>
        <fullName evidence="3">MBL fold metallo-hydrolase</fullName>
    </submittedName>
</protein>
<evidence type="ECO:0000313" key="4">
    <source>
        <dbReference type="Proteomes" id="UP001253463"/>
    </source>
</evidence>
<organism evidence="3 4">
    <name type="scientific">Vibrio navarrensis</name>
    <dbReference type="NCBI Taxonomy" id="29495"/>
    <lineage>
        <taxon>Bacteria</taxon>
        <taxon>Pseudomonadati</taxon>
        <taxon>Pseudomonadota</taxon>
        <taxon>Gammaproteobacteria</taxon>
        <taxon>Vibrionales</taxon>
        <taxon>Vibrionaceae</taxon>
        <taxon>Vibrio</taxon>
    </lineage>
</organism>
<evidence type="ECO:0000259" key="2">
    <source>
        <dbReference type="SMART" id="SM00849"/>
    </source>
</evidence>
<dbReference type="InterPro" id="IPR036866">
    <property type="entry name" value="RibonucZ/Hydroxyglut_hydro"/>
</dbReference>
<proteinExistence type="predicted"/>
<feature type="domain" description="Metallo-beta-lactamase" evidence="2">
    <location>
        <begin position="35"/>
        <end position="220"/>
    </location>
</feature>
<dbReference type="SUPFAM" id="SSF56281">
    <property type="entry name" value="Metallo-hydrolase/oxidoreductase"/>
    <property type="match status" value="1"/>
</dbReference>
<feature type="chain" id="PRO_5042568006" evidence="1">
    <location>
        <begin position="20"/>
        <end position="285"/>
    </location>
</feature>
<dbReference type="SMART" id="SM00849">
    <property type="entry name" value="Lactamase_B"/>
    <property type="match status" value="1"/>
</dbReference>
<dbReference type="Proteomes" id="UP001253463">
    <property type="component" value="Unassembled WGS sequence"/>
</dbReference>
<keyword evidence="1" id="KW-0732">Signal</keyword>
<evidence type="ECO:0000256" key="1">
    <source>
        <dbReference type="SAM" id="SignalP"/>
    </source>
</evidence>
<dbReference type="EMBL" id="ABNSCA010000001">
    <property type="protein sequence ID" value="ELN6931248.1"/>
    <property type="molecule type" value="Genomic_DNA"/>
</dbReference>
<evidence type="ECO:0000313" key="3">
    <source>
        <dbReference type="EMBL" id="ELN6931248.1"/>
    </source>
</evidence>
<comment type="caution">
    <text evidence="3">The sequence shown here is derived from an EMBL/GenBank/DDBJ whole genome shotgun (WGS) entry which is preliminary data.</text>
</comment>
<dbReference type="PANTHER" id="PTHR42951">
    <property type="entry name" value="METALLO-BETA-LACTAMASE DOMAIN-CONTAINING"/>
    <property type="match status" value="1"/>
</dbReference>
<dbReference type="Pfam" id="PF00753">
    <property type="entry name" value="Lactamase_B"/>
    <property type="match status" value="1"/>
</dbReference>
<dbReference type="AlphaFoldDB" id="A0AAI9CRI5"/>
<dbReference type="PANTHER" id="PTHR42951:SF14">
    <property type="entry name" value="METALLO-BETA-LACTAMASE SUPERFAMILY PROTEIN"/>
    <property type="match status" value="1"/>
</dbReference>
<feature type="signal peptide" evidence="1">
    <location>
        <begin position="1"/>
        <end position="19"/>
    </location>
</feature>
<sequence length="285" mass="30975">MKTVMTLTATLLMSAGVMAKPLTLEVYNADGNSFHVNSTLVYGDTEAMVVDTGFTKADALRIAAKVLDSGKTLKTIFISQADPDYYFGAEVLKQLFPQAEVVATPAVRAKIAEKLQGKLAFWGPKMGANAPVNPLLPTAYQGKTLSLDGETIEIRDSEGELAHRPYLWIPANRAILGNVAVYGNVHLWMADAQSNQERHAWAEQLQQMAELKPQVVIPGHMTPNTATDSSAIRFSQSYLTAFDQAKSNSKDSAMLIKTMLASYPDAGLPMALEIGAKVHTGEMKW</sequence>
<dbReference type="InterPro" id="IPR001279">
    <property type="entry name" value="Metallo-B-lactamas"/>
</dbReference>
<reference evidence="3" key="1">
    <citation type="submission" date="2023-10" db="EMBL/GenBank/DDBJ databases">
        <authorList>
            <consortium name="PulseNet: The National Subtyping Network for Foodborne Disease Surveillance"/>
        </authorList>
    </citation>
    <scope>NUCLEOTIDE SEQUENCE</scope>
    <source>
        <strain evidence="3">PNUSAV004886</strain>
    </source>
</reference>
<name>A0AAI9CRI5_9VIBR</name>
<accession>A0AAI9CRI5</accession>
<dbReference type="CDD" id="cd07739">
    <property type="entry name" value="metallo-hydrolase-like_MBL-fold"/>
    <property type="match status" value="1"/>
</dbReference>
<gene>
    <name evidence="3" type="ORF">RZY48_000622</name>
</gene>
<dbReference type="InterPro" id="IPR050855">
    <property type="entry name" value="NDM-1-like"/>
</dbReference>